<dbReference type="KEGG" id="cdn:BN940_14326"/>
<reference evidence="1 2" key="1">
    <citation type="journal article" date="2014" name="BMC Microbiol.">
        <title>The oxygen-independent metabolism of cyclic monoterpenes in Castellaniella defragrans 65Phen.</title>
        <authorList>
            <person name="Petasch J."/>
            <person name="Disch E.M."/>
            <person name="Markert S."/>
            <person name="Becher D."/>
            <person name="Schweder T."/>
            <person name="Huttel B."/>
            <person name="Reinhardt R."/>
            <person name="Harder J."/>
        </authorList>
    </citation>
    <scope>NUCLEOTIDE SEQUENCE [LARGE SCALE GENOMIC DNA]</scope>
    <source>
        <strain evidence="1">65Phen</strain>
    </source>
</reference>
<dbReference type="Proteomes" id="UP000019805">
    <property type="component" value="Chromosome"/>
</dbReference>
<evidence type="ECO:0000313" key="2">
    <source>
        <dbReference type="Proteomes" id="UP000019805"/>
    </source>
</evidence>
<dbReference type="HOGENOM" id="CLU_3115908_0_0_4"/>
<evidence type="ECO:0000313" key="1">
    <source>
        <dbReference type="EMBL" id="CDM25310.1"/>
    </source>
</evidence>
<protein>
    <submittedName>
        <fullName evidence="1">Uncharacterized protein</fullName>
    </submittedName>
</protein>
<dbReference type="EMBL" id="HG916765">
    <property type="protein sequence ID" value="CDM25310.1"/>
    <property type="molecule type" value="Genomic_DNA"/>
</dbReference>
<sequence length="50" mass="5520">MADERLTKIVNMLVNFPDVHFHPNMALFSDFGKTLIMGPDTVRCLGAALA</sequence>
<gene>
    <name evidence="1" type="ORF">BN940_14326</name>
</gene>
<keyword evidence="2" id="KW-1185">Reference proteome</keyword>
<dbReference type="AlphaFoldDB" id="W8X9S0"/>
<accession>W8X9S0</accession>
<organism evidence="1 2">
    <name type="scientific">Castellaniella defragrans (strain DSM 12143 / CCUG 39792 / 65Phen)</name>
    <name type="common">Alcaligenes defragrans</name>
    <dbReference type="NCBI Taxonomy" id="1437824"/>
    <lineage>
        <taxon>Bacteria</taxon>
        <taxon>Pseudomonadati</taxon>
        <taxon>Pseudomonadota</taxon>
        <taxon>Betaproteobacteria</taxon>
        <taxon>Burkholderiales</taxon>
        <taxon>Alcaligenaceae</taxon>
        <taxon>Castellaniella</taxon>
    </lineage>
</organism>
<proteinExistence type="predicted"/>
<name>W8X9S0_CASD6</name>
<dbReference type="STRING" id="1437824.BN940_14326"/>